<accession>T0M0Q1</accession>
<reference evidence="2" key="1">
    <citation type="journal article" date="2013" name="Mol. Plant Microbe Interact.">
        <title>Global aspects of pacC regulation of pathogenicity genes in Colletotrichum gloeosporioides as revealed by transcriptome analysis.</title>
        <authorList>
            <person name="Alkan N."/>
            <person name="Meng X."/>
            <person name="Friedlander G."/>
            <person name="Reuveni E."/>
            <person name="Sukno S."/>
            <person name="Sherman A."/>
            <person name="Thon M."/>
            <person name="Fluhr R."/>
            <person name="Prusky D."/>
        </authorList>
    </citation>
    <scope>NUCLEOTIDE SEQUENCE [LARGE SCALE GENOMIC DNA]</scope>
    <source>
        <strain evidence="2">Cg-14</strain>
    </source>
</reference>
<dbReference type="Proteomes" id="UP000015530">
    <property type="component" value="Unassembled WGS sequence"/>
</dbReference>
<sequence>MSICRERLKVVKGGEQGPLFEVEPEDAQPV</sequence>
<organism evidence="1 2">
    <name type="scientific">Colletotrichum gloeosporioides (strain Cg-14)</name>
    <name type="common">Anthracnose fungus</name>
    <name type="synonym">Glomerella cingulata</name>
    <dbReference type="NCBI Taxonomy" id="1237896"/>
    <lineage>
        <taxon>Eukaryota</taxon>
        <taxon>Fungi</taxon>
        <taxon>Dikarya</taxon>
        <taxon>Ascomycota</taxon>
        <taxon>Pezizomycotina</taxon>
        <taxon>Sordariomycetes</taxon>
        <taxon>Hypocreomycetidae</taxon>
        <taxon>Glomerellales</taxon>
        <taxon>Glomerellaceae</taxon>
        <taxon>Colletotrichum</taxon>
        <taxon>Colletotrichum gloeosporioides species complex</taxon>
    </lineage>
</organism>
<dbReference type="AlphaFoldDB" id="T0M0Q1"/>
<evidence type="ECO:0000313" key="2">
    <source>
        <dbReference type="Proteomes" id="UP000015530"/>
    </source>
</evidence>
<proteinExistence type="predicted"/>
<protein>
    <submittedName>
        <fullName evidence="1">Uncharacterized protein</fullName>
    </submittedName>
</protein>
<comment type="caution">
    <text evidence="1">The sequence shown here is derived from an EMBL/GenBank/DDBJ whole genome shotgun (WGS) entry which is preliminary data.</text>
</comment>
<evidence type="ECO:0000313" key="1">
    <source>
        <dbReference type="EMBL" id="EQB57341.1"/>
    </source>
</evidence>
<dbReference type="EMBL" id="AMYD01000514">
    <property type="protein sequence ID" value="EQB57341.1"/>
    <property type="molecule type" value="Genomic_DNA"/>
</dbReference>
<name>T0M0Q1_COLGC</name>
<dbReference type="HOGENOM" id="CLU_3406330_0_0_1"/>
<gene>
    <name evidence="1" type="ORF">CGLO_02532</name>
</gene>